<evidence type="ECO:0000313" key="2">
    <source>
        <dbReference type="Proteomes" id="UP000019335"/>
    </source>
</evidence>
<organism evidence="1 2">
    <name type="scientific">Nannochloropsis gaditana</name>
    <dbReference type="NCBI Taxonomy" id="72520"/>
    <lineage>
        <taxon>Eukaryota</taxon>
        <taxon>Sar</taxon>
        <taxon>Stramenopiles</taxon>
        <taxon>Ochrophyta</taxon>
        <taxon>Eustigmatophyceae</taxon>
        <taxon>Eustigmatales</taxon>
        <taxon>Monodopsidaceae</taxon>
        <taxon>Nannochloropsis</taxon>
    </lineage>
</organism>
<evidence type="ECO:0000313" key="1">
    <source>
        <dbReference type="EMBL" id="EWM21596.1"/>
    </source>
</evidence>
<name>W7TME2_9STRA</name>
<dbReference type="EMBL" id="AZIL01002442">
    <property type="protein sequence ID" value="EWM21596.1"/>
    <property type="molecule type" value="Genomic_DNA"/>
</dbReference>
<sequence>MDRVAYPTSETRIAKKNSILKSHAQSLGLFHDAFQANISYAKSVFECGDVSASMRCHGCIYAAQHAIRSRLCTPRTTAQKLWATYVTQLGVGHLNILTMSRVPGGSGTIGATTENASRNFGCVHVYDLTRKGLFKEVGVTKYKF</sequence>
<protein>
    <submittedName>
        <fullName evidence="1">Uncharacterized protein</fullName>
    </submittedName>
</protein>
<comment type="caution">
    <text evidence="1">The sequence shown here is derived from an EMBL/GenBank/DDBJ whole genome shotgun (WGS) entry which is preliminary data.</text>
</comment>
<reference evidence="1 2" key="1">
    <citation type="journal article" date="2014" name="Mol. Plant">
        <title>Chromosome Scale Genome Assembly and Transcriptome Profiling of Nannochloropsis gaditana in Nitrogen Depletion.</title>
        <authorList>
            <person name="Corteggiani Carpinelli E."/>
            <person name="Telatin A."/>
            <person name="Vitulo N."/>
            <person name="Forcato C."/>
            <person name="D'Angelo M."/>
            <person name="Schiavon R."/>
            <person name="Vezzi A."/>
            <person name="Giacometti G.M."/>
            <person name="Morosinotto T."/>
            <person name="Valle G."/>
        </authorList>
    </citation>
    <scope>NUCLEOTIDE SEQUENCE [LARGE SCALE GENOMIC DNA]</scope>
    <source>
        <strain evidence="1 2">B-31</strain>
    </source>
</reference>
<dbReference type="AlphaFoldDB" id="W7TME2"/>
<gene>
    <name evidence="1" type="ORF">Naga_100012g72</name>
</gene>
<accession>W7TME2</accession>
<keyword evidence="2" id="KW-1185">Reference proteome</keyword>
<proteinExistence type="predicted"/>
<dbReference type="Proteomes" id="UP000019335">
    <property type="component" value="Unassembled WGS sequence"/>
</dbReference>